<gene>
    <name evidence="1" type="ORF">VP06_18245</name>
</gene>
<protein>
    <submittedName>
        <fullName evidence="1">Uncharacterized protein</fullName>
    </submittedName>
</protein>
<feature type="non-terminal residue" evidence="1">
    <location>
        <position position="1"/>
    </location>
</feature>
<reference evidence="1 2" key="1">
    <citation type="submission" date="2015-03" db="EMBL/GenBank/DDBJ databases">
        <title>Genome sequencing of Methylobacterium aquaticum DSM16371 type strain.</title>
        <authorList>
            <person name="Chaudhry V."/>
            <person name="Patil P.B."/>
        </authorList>
    </citation>
    <scope>NUCLEOTIDE SEQUENCE [LARGE SCALE GENOMIC DNA]</scope>
    <source>
        <strain evidence="1 2">DSM 16371</strain>
    </source>
</reference>
<comment type="caution">
    <text evidence="1">The sequence shown here is derived from an EMBL/GenBank/DDBJ whole genome shotgun (WGS) entry which is preliminary data.</text>
</comment>
<sequence length="72" mass="7462">GLGAAGLGLGVGLGLAAATAYPSYYGGYGYGGYAPVGYYGGYDVGYGGGCYEVPRVRWTPYGYRRVLVTRCD</sequence>
<dbReference type="AlphaFoldDB" id="A0A0J6V021"/>
<accession>A0A0J6V021</accession>
<dbReference type="PATRIC" id="fig|270351.6.peg.1268"/>
<organism evidence="1 2">
    <name type="scientific">Methylobacterium aquaticum</name>
    <dbReference type="NCBI Taxonomy" id="270351"/>
    <lineage>
        <taxon>Bacteria</taxon>
        <taxon>Pseudomonadati</taxon>
        <taxon>Pseudomonadota</taxon>
        <taxon>Alphaproteobacteria</taxon>
        <taxon>Hyphomicrobiales</taxon>
        <taxon>Methylobacteriaceae</taxon>
        <taxon>Methylobacterium</taxon>
    </lineage>
</organism>
<name>A0A0J6V021_9HYPH</name>
<dbReference type="EMBL" id="LABX01000141">
    <property type="protein sequence ID" value="KMO32101.1"/>
    <property type="molecule type" value="Genomic_DNA"/>
</dbReference>
<evidence type="ECO:0000313" key="2">
    <source>
        <dbReference type="Proteomes" id="UP000035929"/>
    </source>
</evidence>
<evidence type="ECO:0000313" key="1">
    <source>
        <dbReference type="EMBL" id="KMO32101.1"/>
    </source>
</evidence>
<proteinExistence type="predicted"/>
<dbReference type="Proteomes" id="UP000035929">
    <property type="component" value="Unassembled WGS sequence"/>
</dbReference>